<organism evidence="1 2">
    <name type="scientific">Kryptobacter tengchongensis</name>
    <dbReference type="NCBI Taxonomy" id="1643429"/>
    <lineage>
        <taxon>Bacteria</taxon>
        <taxon>Pseudomonadati</taxon>
        <taxon>Candidatus Kryptoniota</taxon>
        <taxon>Candidatus Kryptobacter</taxon>
    </lineage>
</organism>
<protein>
    <submittedName>
        <fullName evidence="1">Uncharacterized protein</fullName>
    </submittedName>
</protein>
<evidence type="ECO:0000313" key="1">
    <source>
        <dbReference type="EMBL" id="CUS98998.1"/>
    </source>
</evidence>
<gene>
    <name evidence="1" type="ORF">JGI24_00538</name>
</gene>
<dbReference type="EMBL" id="CZVU01000016">
    <property type="protein sequence ID" value="CUS98998.1"/>
    <property type="molecule type" value="Genomic_DNA"/>
</dbReference>
<proteinExistence type="predicted"/>
<dbReference type="RefSeq" id="WP_200753873.1">
    <property type="nucleotide sequence ID" value="NZ_CZVU01000016.1"/>
</dbReference>
<sequence>MKYREEIITITVAEVSPRGLRASDGRFFNFPRPVLCISEIIKPGSVVSFVWVRTPHSVIYKTKGDPTVCKFYIKQILTIN</sequence>
<evidence type="ECO:0000313" key="2">
    <source>
        <dbReference type="Proteomes" id="UP000243065"/>
    </source>
</evidence>
<dbReference type="AlphaFoldDB" id="A0A656D3T2"/>
<dbReference type="Proteomes" id="UP000243065">
    <property type="component" value="Unassembled WGS sequence"/>
</dbReference>
<accession>A0A656D3T2</accession>
<name>A0A656D3T2_KRYT1</name>
<keyword evidence="2" id="KW-1185">Reference proteome</keyword>
<reference evidence="1 2" key="1">
    <citation type="submission" date="2015-11" db="EMBL/GenBank/DDBJ databases">
        <authorList>
            <person name="Varghese N."/>
        </authorList>
    </citation>
    <scope>NUCLEOTIDE SEQUENCE [LARGE SCALE GENOMIC DNA]</scope>
    <source>
        <strain evidence="1 2">JGI-24</strain>
    </source>
</reference>